<dbReference type="AlphaFoldDB" id="A0NBE1"/>
<accession>A0NBE1</accession>
<dbReference type="PROSITE" id="PS50089">
    <property type="entry name" value="ZF_RING_2"/>
    <property type="match status" value="1"/>
</dbReference>
<dbReference type="FunFam" id="1.10.1170.10:FF:000040">
    <property type="entry name" value="Apoptosis 2 inhibitor-like Protein"/>
    <property type="match status" value="1"/>
</dbReference>
<feature type="domain" description="RING-type" evidence="7">
    <location>
        <begin position="294"/>
        <end position="329"/>
    </location>
</feature>
<dbReference type="InterPro" id="IPR050784">
    <property type="entry name" value="IAP"/>
</dbReference>
<dbReference type="GO" id="GO:0070936">
    <property type="term" value="P:protein K48-linked ubiquitination"/>
    <property type="evidence" value="ECO:0007669"/>
    <property type="project" value="UniProtKB-ARBA"/>
</dbReference>
<dbReference type="GO" id="GO:0006915">
    <property type="term" value="P:apoptotic process"/>
    <property type="evidence" value="ECO:0007669"/>
    <property type="project" value="UniProtKB-KW"/>
</dbReference>
<dbReference type="GO" id="GO:0061630">
    <property type="term" value="F:ubiquitin protein ligase activity"/>
    <property type="evidence" value="ECO:0000318"/>
    <property type="project" value="GO_Central"/>
</dbReference>
<evidence type="ECO:0000256" key="1">
    <source>
        <dbReference type="ARBA" id="ARBA00006672"/>
    </source>
</evidence>
<dbReference type="VEuPathDB" id="VectorBase:AGAMI1_002860"/>
<organism evidence="8">
    <name type="scientific">Anopheles gambiae</name>
    <name type="common">African malaria mosquito</name>
    <dbReference type="NCBI Taxonomy" id="7165"/>
    <lineage>
        <taxon>Eukaryota</taxon>
        <taxon>Metazoa</taxon>
        <taxon>Ecdysozoa</taxon>
        <taxon>Arthropoda</taxon>
        <taxon>Hexapoda</taxon>
        <taxon>Insecta</taxon>
        <taxon>Pterygota</taxon>
        <taxon>Neoptera</taxon>
        <taxon>Endopterygota</taxon>
        <taxon>Diptera</taxon>
        <taxon>Nematocera</taxon>
        <taxon>Culicoidea</taxon>
        <taxon>Culicidae</taxon>
        <taxon>Anophelinae</taxon>
        <taxon>Anopheles</taxon>
    </lineage>
</organism>
<evidence type="ECO:0000256" key="6">
    <source>
        <dbReference type="PROSITE-ProRule" id="PRU00175"/>
    </source>
</evidence>
<comment type="similarity">
    <text evidence="1">Belongs to the IAP family.</text>
</comment>
<name>A0NBE1_ANOGA</name>
<dbReference type="FunFam" id="3.30.40.10:FF:000184">
    <property type="entry name" value="Baculoviral IAP repeat containing 2"/>
    <property type="match status" value="1"/>
</dbReference>
<keyword evidence="5" id="KW-0862">Zinc</keyword>
<reference evidence="8" key="4">
    <citation type="journal article" date="2007" name="Genome Biol.">
        <title>Update of the Anopheles gambiae PEST genome assembly.</title>
        <authorList>
            <person name="Sharakhova M.V."/>
            <person name="Hammond M.P."/>
            <person name="Lobo N.F."/>
            <person name="Krzywinski J."/>
            <person name="Unger M.F."/>
            <person name="Hillenmeyer M.E."/>
            <person name="Bruggner R.V."/>
            <person name="Birney E."/>
            <person name="Collins F.H."/>
        </authorList>
    </citation>
    <scope>NUCLEOTIDE SEQUENCE</scope>
    <source>
        <strain evidence="8">PEST</strain>
    </source>
</reference>
<dbReference type="GO" id="GO:0031625">
    <property type="term" value="F:ubiquitin protein ligase binding"/>
    <property type="evidence" value="ECO:0007669"/>
    <property type="project" value="UniProtKB-ARBA"/>
</dbReference>
<evidence type="ECO:0000313" key="9">
    <source>
        <dbReference type="EnsemblMetazoa" id="AGAP007293-PA"/>
    </source>
</evidence>
<dbReference type="CDD" id="cd00022">
    <property type="entry name" value="BIR"/>
    <property type="match status" value="2"/>
</dbReference>
<dbReference type="InterPro" id="IPR001841">
    <property type="entry name" value="Znf_RING"/>
</dbReference>
<dbReference type="GO" id="GO:0048471">
    <property type="term" value="C:perinuclear region of cytoplasm"/>
    <property type="evidence" value="ECO:0007669"/>
    <property type="project" value="UniProtKB-ARBA"/>
</dbReference>
<dbReference type="Pfam" id="PF00653">
    <property type="entry name" value="BIR"/>
    <property type="match status" value="2"/>
</dbReference>
<dbReference type="PANTHER" id="PTHR10044">
    <property type="entry name" value="INHIBITOR OF APOPTOSIS"/>
    <property type="match status" value="1"/>
</dbReference>
<reference evidence="8 10" key="1">
    <citation type="journal article" date="2002" name="Science">
        <title>The genome sequence of the malaria mosquito Anopheles gambiae.</title>
        <authorList>
            <person name="Holt R.A."/>
            <person name="Subramanian G.M."/>
            <person name="Halpern A."/>
            <person name="Sutton G.G."/>
            <person name="Charlab R."/>
            <person name="Nusskern D.R."/>
            <person name="Wincker P."/>
            <person name="Clark A.G."/>
            <person name="Ribeiro J.M."/>
            <person name="Wides R."/>
            <person name="Salzberg S.L."/>
            <person name="Loftus B."/>
            <person name="Yandell M."/>
            <person name="Majoros W.H."/>
            <person name="Rusch D.B."/>
            <person name="Lai Z."/>
            <person name="Kraft C.L."/>
            <person name="Abril J.F."/>
            <person name="Anthouard V."/>
            <person name="Arensburger P."/>
            <person name="Atkinson P.W."/>
            <person name="Baden H."/>
            <person name="de Berardinis V."/>
            <person name="Baldwin D."/>
            <person name="Benes V."/>
            <person name="Biedler J."/>
            <person name="Blass C."/>
            <person name="Bolanos R."/>
            <person name="Boscus D."/>
            <person name="Barnstead M."/>
            <person name="Cai S."/>
            <person name="Center A."/>
            <person name="Chaturverdi K."/>
            <person name="Christophides G.K."/>
            <person name="Chrystal M.A."/>
            <person name="Clamp M."/>
            <person name="Cravchik A."/>
            <person name="Curwen V."/>
            <person name="Dana A."/>
            <person name="Delcher A."/>
            <person name="Dew I."/>
            <person name="Evans C.A."/>
            <person name="Flanigan M."/>
            <person name="Grundschober-Freimoser A."/>
            <person name="Friedli L."/>
            <person name="Gu Z."/>
            <person name="Guan P."/>
            <person name="Guigo R."/>
            <person name="Hillenmeyer M.E."/>
            <person name="Hladun S.L."/>
            <person name="Hogan J.R."/>
            <person name="Hong Y.S."/>
            <person name="Hoover J."/>
            <person name="Jaillon O."/>
            <person name="Ke Z."/>
            <person name="Kodira C."/>
            <person name="Kokoza E."/>
            <person name="Koutsos A."/>
            <person name="Letunic I."/>
            <person name="Levitsky A."/>
            <person name="Liang Y."/>
            <person name="Lin J.J."/>
            <person name="Lobo N.F."/>
            <person name="Lopez J.R."/>
            <person name="Malek J.A."/>
            <person name="McIntosh T.C."/>
            <person name="Meister S."/>
            <person name="Miller J."/>
            <person name="Mobarry C."/>
            <person name="Mongin E."/>
            <person name="Murphy S.D."/>
            <person name="O'Brochta D.A."/>
            <person name="Pfannkoch C."/>
            <person name="Qi R."/>
            <person name="Regier M.A."/>
            <person name="Remington K."/>
            <person name="Shao H."/>
            <person name="Sharakhova M.V."/>
            <person name="Sitter C.D."/>
            <person name="Shetty J."/>
            <person name="Smith T.J."/>
            <person name="Strong R."/>
            <person name="Sun J."/>
            <person name="Thomasova D."/>
            <person name="Ton L.Q."/>
            <person name="Topalis P."/>
            <person name="Tu Z."/>
            <person name="Unger M.F."/>
            <person name="Walenz B."/>
            <person name="Wang A."/>
            <person name="Wang J."/>
            <person name="Wang M."/>
            <person name="Wang X."/>
            <person name="Woodford K.J."/>
            <person name="Wortman J.R."/>
            <person name="Wu M."/>
            <person name="Yao A."/>
            <person name="Zdobnov E.M."/>
            <person name="Zhang H."/>
            <person name="Zhao Q."/>
            <person name="Zhao S."/>
            <person name="Zhu S.C."/>
            <person name="Zhimulev I."/>
            <person name="Coluzzi M."/>
            <person name="della Torre A."/>
            <person name="Roth C.W."/>
            <person name="Louis C."/>
            <person name="Kalush F."/>
            <person name="Mural R.J."/>
            <person name="Myers E.W."/>
            <person name="Adams M.D."/>
            <person name="Smith H.O."/>
            <person name="Broder S."/>
            <person name="Gardner M.J."/>
            <person name="Fraser C.M."/>
            <person name="Birney E."/>
            <person name="Bork P."/>
            <person name="Brey P.T."/>
            <person name="Venter J.C."/>
            <person name="Weissenbach J."/>
            <person name="Kafatos F.C."/>
            <person name="Collins F.H."/>
            <person name="Hoffman S.L."/>
        </authorList>
    </citation>
    <scope>NUCLEOTIDE SEQUENCE [LARGE SCALE GENOMIC DNA]</scope>
    <source>
        <strain evidence="8 10">PEST</strain>
    </source>
</reference>
<dbReference type="eggNOG" id="KOG1101">
    <property type="taxonomic scope" value="Eukaryota"/>
</dbReference>
<evidence type="ECO:0000256" key="5">
    <source>
        <dbReference type="ARBA" id="ARBA00022833"/>
    </source>
</evidence>
<dbReference type="PROSITE" id="PS50143">
    <property type="entry name" value="BIR_REPEAT_2"/>
    <property type="match status" value="2"/>
</dbReference>
<gene>
    <name evidence="8" type="primary">IAP7</name>
    <name evidence="8" type="ORF">AgaP_AGAP007293</name>
</gene>
<dbReference type="STRING" id="7165.A0NBE1"/>
<dbReference type="VEuPathDB" id="VectorBase:AGAP007293"/>
<keyword evidence="10" id="KW-1185">Reference proteome</keyword>
<dbReference type="GO" id="GO:0022416">
    <property type="term" value="P:chaeta development"/>
    <property type="evidence" value="ECO:0007669"/>
    <property type="project" value="UniProtKB-ARBA"/>
</dbReference>
<dbReference type="GO" id="GO:0008270">
    <property type="term" value="F:zinc ion binding"/>
    <property type="evidence" value="ECO:0007669"/>
    <property type="project" value="UniProtKB-KW"/>
</dbReference>
<dbReference type="Pfam" id="PF13920">
    <property type="entry name" value="zf-C3HC4_3"/>
    <property type="match status" value="1"/>
</dbReference>
<keyword evidence="4 6" id="KW-0863">Zinc-finger</keyword>
<dbReference type="Proteomes" id="UP000007062">
    <property type="component" value="Chromosome 2L"/>
</dbReference>
<evidence type="ECO:0000313" key="10">
    <source>
        <dbReference type="Proteomes" id="UP000007062"/>
    </source>
</evidence>
<dbReference type="InterPro" id="IPR001370">
    <property type="entry name" value="BIR_rpt"/>
</dbReference>
<dbReference type="SUPFAM" id="SSF57924">
    <property type="entry name" value="Inhibitor of apoptosis (IAP) repeat"/>
    <property type="match status" value="2"/>
</dbReference>
<reference evidence="9" key="6">
    <citation type="submission" date="2020-05" db="UniProtKB">
        <authorList>
            <consortium name="EnsemblMetazoa"/>
        </authorList>
    </citation>
    <scope>IDENTIFICATION</scope>
    <source>
        <strain evidence="9">PEST</strain>
    </source>
</reference>
<sequence>MASAVVSCICREIAEYRVTHDTPEECLNYEVNRLRTFPLWTVPYIYPEELARWGFFYTGYRDCVRCYFCRIELGGWDEHDVVIEEHLKWSPHCRLMTKRPTNNVPIDPDFLDQLGEIVPDTTGTGSTSAWSAAATAAVAVAMESNRLNRQNELERQSQRTQNDTIPFYRQKYPEYRIGGDRLATFKEWPKSIPQTPTQMADAGFFYTGKSDVVACYYCGGNLRDWLAEDDPWVEHVRNFSECPYVKLVKTPEFIAECRGEKVTNSALIASSERSGHGNVSKDKEQDEVSDEKCCKICYIRPFDTVFIPCGHVVACGKCAASTTKCPMCNESYTSVQRIFLS</sequence>
<dbReference type="GO" id="GO:0051726">
    <property type="term" value="P:regulation of cell cycle"/>
    <property type="evidence" value="ECO:0000318"/>
    <property type="project" value="GO_Central"/>
</dbReference>
<dbReference type="SMART" id="SM00238">
    <property type="entry name" value="BIR"/>
    <property type="match status" value="2"/>
</dbReference>
<dbReference type="GO" id="GO:0031398">
    <property type="term" value="P:positive regulation of protein ubiquitination"/>
    <property type="evidence" value="ECO:0000318"/>
    <property type="project" value="GO_Central"/>
</dbReference>
<proteinExistence type="inferred from homology"/>
<dbReference type="GO" id="GO:0090263">
    <property type="term" value="P:positive regulation of canonical Wnt signaling pathway"/>
    <property type="evidence" value="ECO:0000318"/>
    <property type="project" value="GO_Central"/>
</dbReference>
<evidence type="ECO:0000256" key="2">
    <source>
        <dbReference type="ARBA" id="ARBA00022703"/>
    </source>
</evidence>
<reference evidence="8 9" key="3">
    <citation type="journal article" date="2004" name="Trends Parasitol.">
        <title>The Anopheles gambiae genome: an update.</title>
        <authorList>
            <person name="Mongin E."/>
            <person name="Louis C."/>
            <person name="Holt R.A."/>
            <person name="Birney E."/>
            <person name="Collins F.H."/>
        </authorList>
    </citation>
    <scope>NUCLEOTIDE SEQUENCE</scope>
    <source>
        <strain evidence="8 9">PEST</strain>
    </source>
</reference>
<dbReference type="GO" id="GO:0004869">
    <property type="term" value="F:cysteine-type endopeptidase inhibitor activity"/>
    <property type="evidence" value="ECO:0007669"/>
    <property type="project" value="UniProtKB-ARBA"/>
</dbReference>
<dbReference type="SMART" id="SM00184">
    <property type="entry name" value="RING"/>
    <property type="match status" value="1"/>
</dbReference>
<dbReference type="GO" id="GO:0005829">
    <property type="term" value="C:cytosol"/>
    <property type="evidence" value="ECO:0007669"/>
    <property type="project" value="UniProtKB-ARBA"/>
</dbReference>
<dbReference type="Gene3D" id="1.10.1170.10">
    <property type="entry name" value="Inhibitor Of Apoptosis Protein (2mihbC-IAP-1), Chain A"/>
    <property type="match status" value="2"/>
</dbReference>
<dbReference type="Gene3D" id="3.30.40.10">
    <property type="entry name" value="Zinc/RING finger domain, C3HC4 (zinc finger)"/>
    <property type="match status" value="1"/>
</dbReference>
<dbReference type="GO" id="GO:0043027">
    <property type="term" value="F:cysteine-type endopeptidase inhibitor activity involved in apoptotic process"/>
    <property type="evidence" value="ECO:0000318"/>
    <property type="project" value="GO_Central"/>
</dbReference>
<protein>
    <submittedName>
        <fullName evidence="8">AGAP007293-PA</fullName>
    </submittedName>
</protein>
<reference evidence="8" key="5">
    <citation type="submission" date="2011-05" db="EMBL/GenBank/DDBJ databases">
        <authorList>
            <consortium name="VectorBase"/>
        </authorList>
    </citation>
    <scope>NUCLEOTIDE SEQUENCE</scope>
    <source>
        <strain evidence="8">PEST</strain>
    </source>
</reference>
<keyword evidence="3" id="KW-0479">Metal-binding</keyword>
<dbReference type="InterPro" id="IPR013083">
    <property type="entry name" value="Znf_RING/FYVE/PHD"/>
</dbReference>
<dbReference type="OMA" id="CMDENIA"/>
<dbReference type="HOGENOM" id="CLU_016347_1_0_1"/>
<dbReference type="GO" id="GO:0005634">
    <property type="term" value="C:nucleus"/>
    <property type="evidence" value="ECO:0000318"/>
    <property type="project" value="GO_Central"/>
</dbReference>
<evidence type="ECO:0000259" key="7">
    <source>
        <dbReference type="PROSITE" id="PS50089"/>
    </source>
</evidence>
<dbReference type="MEROPS" id="I32.009"/>
<evidence type="ECO:0000256" key="4">
    <source>
        <dbReference type="ARBA" id="ARBA00022771"/>
    </source>
</evidence>
<dbReference type="GO" id="GO:0005737">
    <property type="term" value="C:cytoplasm"/>
    <property type="evidence" value="ECO:0000318"/>
    <property type="project" value="GO_Central"/>
</dbReference>
<dbReference type="FunFam" id="1.10.1170.10:FF:000002">
    <property type="entry name" value="Baculoviral IAP repeat containing 7"/>
    <property type="match status" value="1"/>
</dbReference>
<keyword evidence="2" id="KW-0053">Apoptosis</keyword>
<evidence type="ECO:0000256" key="3">
    <source>
        <dbReference type="ARBA" id="ARBA00022723"/>
    </source>
</evidence>
<reference evidence="8" key="2">
    <citation type="submission" date="2002-03" db="EMBL/GenBank/DDBJ databases">
        <authorList>
            <consortium name="The Anopheles Genome Sequencing Consortium"/>
        </authorList>
    </citation>
    <scope>NUCLEOTIDE SEQUENCE</scope>
    <source>
        <strain evidence="8">PEST</strain>
    </source>
</reference>
<dbReference type="EnsemblMetazoa" id="AGAP007293-RA">
    <property type="protein sequence ID" value="AGAP007293-PA"/>
    <property type="gene ID" value="AGAP007293"/>
</dbReference>
<dbReference type="PaxDb" id="7165-AGAP007293-PA"/>
<dbReference type="GO" id="GO:0089720">
    <property type="term" value="F:caspase binding"/>
    <property type="evidence" value="ECO:0007669"/>
    <property type="project" value="UniProtKB-ARBA"/>
</dbReference>
<evidence type="ECO:0000313" key="8">
    <source>
        <dbReference type="EMBL" id="EAU77641.2"/>
    </source>
</evidence>
<dbReference type="GO" id="GO:0043066">
    <property type="term" value="P:negative regulation of apoptotic process"/>
    <property type="evidence" value="ECO:0000318"/>
    <property type="project" value="GO_Central"/>
</dbReference>
<dbReference type="EMBL" id="AAAB01008807">
    <property type="protein sequence ID" value="EAU77641.2"/>
    <property type="molecule type" value="Genomic_DNA"/>
</dbReference>
<dbReference type="PANTHER" id="PTHR10044:SF174">
    <property type="entry name" value="DEATH-ASSOCIATED INHIBITOR OF APOPTOSIS 1"/>
    <property type="match status" value="1"/>
</dbReference>